<dbReference type="Pfam" id="PF02050">
    <property type="entry name" value="FliJ"/>
    <property type="match status" value="1"/>
</dbReference>
<dbReference type="EMBL" id="JBHSPF010000018">
    <property type="protein sequence ID" value="MFC5628084.1"/>
    <property type="molecule type" value="Genomic_DNA"/>
</dbReference>
<keyword evidence="10" id="KW-1006">Bacterial flagellum protein export</keyword>
<reference evidence="13" key="1">
    <citation type="journal article" date="2019" name="Int. J. Syst. Evol. Microbiol.">
        <title>The Global Catalogue of Microorganisms (GCM) 10K type strain sequencing project: providing services to taxonomists for standard genome sequencing and annotation.</title>
        <authorList>
            <consortium name="The Broad Institute Genomics Platform"/>
            <consortium name="The Broad Institute Genome Sequencing Center for Infectious Disease"/>
            <person name="Wu L."/>
            <person name="Ma J."/>
        </authorList>
    </citation>
    <scope>NUCLEOTIDE SEQUENCE [LARGE SCALE GENOMIC DNA]</scope>
    <source>
        <strain evidence="13">CGMCC 1.15790</strain>
    </source>
</reference>
<keyword evidence="8" id="KW-0653">Protein transport</keyword>
<keyword evidence="4" id="KW-0813">Transport</keyword>
<evidence type="ECO:0000313" key="12">
    <source>
        <dbReference type="EMBL" id="MFC5628084.1"/>
    </source>
</evidence>
<comment type="subcellular location">
    <subcellularLocation>
        <location evidence="1">Cell membrane</location>
        <topology evidence="1">Peripheral membrane protein</topology>
        <orientation evidence="1">Cytoplasmic side</orientation>
    </subcellularLocation>
</comment>
<evidence type="ECO:0000256" key="2">
    <source>
        <dbReference type="ARBA" id="ARBA00010004"/>
    </source>
</evidence>
<dbReference type="InterPro" id="IPR012823">
    <property type="entry name" value="Flagell_FliJ"/>
</dbReference>
<keyword evidence="12" id="KW-0969">Cilium</keyword>
<evidence type="ECO:0000256" key="1">
    <source>
        <dbReference type="ARBA" id="ARBA00004413"/>
    </source>
</evidence>
<evidence type="ECO:0000313" key="13">
    <source>
        <dbReference type="Proteomes" id="UP001596143"/>
    </source>
</evidence>
<keyword evidence="11" id="KW-0175">Coiled coil</keyword>
<dbReference type="InterPro" id="IPR053716">
    <property type="entry name" value="Flag_assembly_chemotaxis_eff"/>
</dbReference>
<keyword evidence="9" id="KW-0472">Membrane</keyword>
<protein>
    <recommendedName>
        <fullName evidence="3">Flagellar FliJ protein</fullName>
    </recommendedName>
</protein>
<dbReference type="Proteomes" id="UP001596143">
    <property type="component" value="Unassembled WGS sequence"/>
</dbReference>
<comment type="caution">
    <text evidence="12">The sequence shown here is derived from an EMBL/GenBank/DDBJ whole genome shotgun (WGS) entry which is preliminary data.</text>
</comment>
<organism evidence="12 13">
    <name type="scientific">Aliibacillus thermotolerans</name>
    <dbReference type="NCBI Taxonomy" id="1834418"/>
    <lineage>
        <taxon>Bacteria</taxon>
        <taxon>Bacillati</taxon>
        <taxon>Bacillota</taxon>
        <taxon>Bacilli</taxon>
        <taxon>Bacillales</taxon>
        <taxon>Bacillaceae</taxon>
        <taxon>Aliibacillus</taxon>
    </lineage>
</organism>
<gene>
    <name evidence="12" type="primary">fliJ</name>
    <name evidence="12" type="ORF">ACFPTR_04145</name>
</gene>
<sequence length="146" mass="17860">MGFTYSFQQILELKEREKEAKEQEYQQSVNQFEKVATALYELLRQKEQIEEMYEKKMKEGMLIQELQQNEKALFQLTNEIQAVTKKTNIARLRMQKKEEEMKVATIEWKKYEKMKERAHENYKEEVKKEEAKQMDELSLRKYAFRT</sequence>
<keyword evidence="5" id="KW-1003">Cell membrane</keyword>
<evidence type="ECO:0000256" key="6">
    <source>
        <dbReference type="ARBA" id="ARBA00022500"/>
    </source>
</evidence>
<proteinExistence type="inferred from homology"/>
<comment type="similarity">
    <text evidence="2">Belongs to the FliJ family.</text>
</comment>
<dbReference type="RefSeq" id="WP_270898003.1">
    <property type="nucleotide sequence ID" value="NZ_JBHSPF010000018.1"/>
</dbReference>
<evidence type="ECO:0000256" key="4">
    <source>
        <dbReference type="ARBA" id="ARBA00022448"/>
    </source>
</evidence>
<evidence type="ECO:0000256" key="3">
    <source>
        <dbReference type="ARBA" id="ARBA00020392"/>
    </source>
</evidence>
<keyword evidence="7" id="KW-1005">Bacterial flagellum biogenesis</keyword>
<name>A0ABW0U5Q2_9BACI</name>
<keyword evidence="13" id="KW-1185">Reference proteome</keyword>
<evidence type="ECO:0000256" key="9">
    <source>
        <dbReference type="ARBA" id="ARBA00023136"/>
    </source>
</evidence>
<evidence type="ECO:0000256" key="7">
    <source>
        <dbReference type="ARBA" id="ARBA00022795"/>
    </source>
</evidence>
<keyword evidence="6" id="KW-0145">Chemotaxis</keyword>
<dbReference type="NCBIfam" id="TIGR02473">
    <property type="entry name" value="flagell_FliJ"/>
    <property type="match status" value="1"/>
</dbReference>
<evidence type="ECO:0000256" key="5">
    <source>
        <dbReference type="ARBA" id="ARBA00022475"/>
    </source>
</evidence>
<accession>A0ABW0U5Q2</accession>
<evidence type="ECO:0000256" key="10">
    <source>
        <dbReference type="ARBA" id="ARBA00023225"/>
    </source>
</evidence>
<keyword evidence="12" id="KW-0282">Flagellum</keyword>
<evidence type="ECO:0000256" key="8">
    <source>
        <dbReference type="ARBA" id="ARBA00022927"/>
    </source>
</evidence>
<keyword evidence="12" id="KW-0966">Cell projection</keyword>
<feature type="coiled-coil region" evidence="11">
    <location>
        <begin position="11"/>
        <end position="132"/>
    </location>
</feature>
<evidence type="ECO:0000256" key="11">
    <source>
        <dbReference type="SAM" id="Coils"/>
    </source>
</evidence>
<dbReference type="Gene3D" id="1.10.287.1700">
    <property type="match status" value="1"/>
</dbReference>